<dbReference type="InterPro" id="IPR027469">
    <property type="entry name" value="Cation_efflux_TMD_sf"/>
</dbReference>
<evidence type="ECO:0000256" key="4">
    <source>
        <dbReference type="ARBA" id="ARBA00022475"/>
    </source>
</evidence>
<dbReference type="EMBL" id="CP034791">
    <property type="protein sequence ID" value="AZT91085.1"/>
    <property type="molecule type" value="Genomic_DNA"/>
</dbReference>
<dbReference type="InterPro" id="IPR036837">
    <property type="entry name" value="Cation_efflux_CTD_sf"/>
</dbReference>
<organism evidence="11 12">
    <name type="scientific">Caldicellulosiruptor changbaiensis</name>
    <dbReference type="NCBI Taxonomy" id="1222016"/>
    <lineage>
        <taxon>Bacteria</taxon>
        <taxon>Bacillati</taxon>
        <taxon>Bacillota</taxon>
        <taxon>Bacillota incertae sedis</taxon>
        <taxon>Caldicellulosiruptorales</taxon>
        <taxon>Caldicellulosiruptoraceae</taxon>
        <taxon>Caldicellulosiruptor</taxon>
    </lineage>
</organism>
<dbReference type="SUPFAM" id="SSF160240">
    <property type="entry name" value="Cation efflux protein cytoplasmic domain-like"/>
    <property type="match status" value="1"/>
</dbReference>
<dbReference type="GO" id="GO:0015093">
    <property type="term" value="F:ferrous iron transmembrane transporter activity"/>
    <property type="evidence" value="ECO:0007669"/>
    <property type="project" value="TreeGrafter"/>
</dbReference>
<dbReference type="Pfam" id="PF16916">
    <property type="entry name" value="ZT_dimer"/>
    <property type="match status" value="1"/>
</dbReference>
<feature type="domain" description="Cation efflux protein transmembrane" evidence="9">
    <location>
        <begin position="8"/>
        <end position="200"/>
    </location>
</feature>
<evidence type="ECO:0000259" key="9">
    <source>
        <dbReference type="Pfam" id="PF01545"/>
    </source>
</evidence>
<evidence type="ECO:0000259" key="10">
    <source>
        <dbReference type="Pfam" id="PF16916"/>
    </source>
</evidence>
<dbReference type="InterPro" id="IPR027470">
    <property type="entry name" value="Cation_efflux_CTD"/>
</dbReference>
<dbReference type="SUPFAM" id="SSF161111">
    <property type="entry name" value="Cation efflux protein transmembrane domain-like"/>
    <property type="match status" value="1"/>
</dbReference>
<feature type="transmembrane region" description="Helical" evidence="8">
    <location>
        <begin position="171"/>
        <end position="190"/>
    </location>
</feature>
<protein>
    <submittedName>
        <fullName evidence="11">Cation transporter</fullName>
    </submittedName>
</protein>
<evidence type="ECO:0000256" key="8">
    <source>
        <dbReference type="SAM" id="Phobius"/>
    </source>
</evidence>
<dbReference type="Proteomes" id="UP000282930">
    <property type="component" value="Chromosome"/>
</dbReference>
<dbReference type="PANTHER" id="PTHR43840:SF15">
    <property type="entry name" value="MITOCHONDRIAL METAL TRANSPORTER 1-RELATED"/>
    <property type="match status" value="1"/>
</dbReference>
<dbReference type="InterPro" id="IPR058533">
    <property type="entry name" value="Cation_efflux_TM"/>
</dbReference>
<feature type="domain" description="Cation efflux protein cytoplasmic" evidence="10">
    <location>
        <begin position="205"/>
        <end position="282"/>
    </location>
</feature>
<dbReference type="KEGG" id="ccha:ELD05_10825"/>
<feature type="transmembrane region" description="Helical" evidence="8">
    <location>
        <begin position="7"/>
        <end position="31"/>
    </location>
</feature>
<proteinExistence type="inferred from homology"/>
<evidence type="ECO:0000256" key="6">
    <source>
        <dbReference type="ARBA" id="ARBA00022989"/>
    </source>
</evidence>
<comment type="subcellular location">
    <subcellularLocation>
        <location evidence="1">Cell membrane</location>
        <topology evidence="1">Multi-pass membrane protein</topology>
    </subcellularLocation>
</comment>
<keyword evidence="4" id="KW-1003">Cell membrane</keyword>
<feature type="transmembrane region" description="Helical" evidence="8">
    <location>
        <begin position="146"/>
        <end position="165"/>
    </location>
</feature>
<evidence type="ECO:0000313" key="12">
    <source>
        <dbReference type="Proteomes" id="UP000282930"/>
    </source>
</evidence>
<dbReference type="PANTHER" id="PTHR43840">
    <property type="entry name" value="MITOCHONDRIAL METAL TRANSPORTER 1-RELATED"/>
    <property type="match status" value="1"/>
</dbReference>
<dbReference type="NCBIfam" id="TIGR01297">
    <property type="entry name" value="CDF"/>
    <property type="match status" value="1"/>
</dbReference>
<dbReference type="FunFam" id="1.20.1510.10:FF:000006">
    <property type="entry name" value="Divalent cation efflux transporter"/>
    <property type="match status" value="1"/>
</dbReference>
<sequence>MDKQGAALLSVFSNTTLILFKLIAGVVMGSVSVISEAIHSGIDLLASIVAYFSIRQARKPADSDHPFGHGKFENVSGAFEAILIFLAATLIIYEAIKKIIHKGEIESINAGIGVMLISAIVNLFISSKLFKIAQKTDSVALEADAMHLFTDVFTSFGVFLGLLVIKFTHIYILDPIIAIIVALMIIKASIDLTKKALCDLVDKSLPQEEIKLIEDIIKKYSQVTSYHKLRTRKSGDRREIDVHIRMENSTTLIDAHNLCNMIEDEIKNALPNSYITIHIEPEDEE</sequence>
<dbReference type="GO" id="GO:0006882">
    <property type="term" value="P:intracellular zinc ion homeostasis"/>
    <property type="evidence" value="ECO:0007669"/>
    <property type="project" value="TreeGrafter"/>
</dbReference>
<dbReference type="Gene3D" id="3.30.70.1350">
    <property type="entry name" value="Cation efflux protein, cytoplasmic domain"/>
    <property type="match status" value="1"/>
</dbReference>
<dbReference type="AlphaFoldDB" id="A0A3T0D7I8"/>
<keyword evidence="7 8" id="KW-0472">Membrane</keyword>
<dbReference type="GO" id="GO:0015086">
    <property type="term" value="F:cadmium ion transmembrane transporter activity"/>
    <property type="evidence" value="ECO:0007669"/>
    <property type="project" value="TreeGrafter"/>
</dbReference>
<dbReference type="InterPro" id="IPR050291">
    <property type="entry name" value="CDF_Transporter"/>
</dbReference>
<dbReference type="FunFam" id="3.30.70.1350:FF:000002">
    <property type="entry name" value="Ferrous-iron efflux pump FieF"/>
    <property type="match status" value="1"/>
</dbReference>
<dbReference type="Pfam" id="PF01545">
    <property type="entry name" value="Cation_efflux"/>
    <property type="match status" value="1"/>
</dbReference>
<dbReference type="InterPro" id="IPR002524">
    <property type="entry name" value="Cation_efflux"/>
</dbReference>
<evidence type="ECO:0000313" key="11">
    <source>
        <dbReference type="EMBL" id="AZT91085.1"/>
    </source>
</evidence>
<keyword evidence="6 8" id="KW-1133">Transmembrane helix</keyword>
<evidence type="ECO:0000256" key="2">
    <source>
        <dbReference type="ARBA" id="ARBA00008114"/>
    </source>
</evidence>
<dbReference type="RefSeq" id="WP_127352431.1">
    <property type="nucleotide sequence ID" value="NZ_CP034791.1"/>
</dbReference>
<accession>A0A3T0D7I8</accession>
<evidence type="ECO:0000256" key="7">
    <source>
        <dbReference type="ARBA" id="ARBA00023136"/>
    </source>
</evidence>
<keyword evidence="3" id="KW-0813">Transport</keyword>
<evidence type="ECO:0000256" key="1">
    <source>
        <dbReference type="ARBA" id="ARBA00004651"/>
    </source>
</evidence>
<evidence type="ECO:0000256" key="5">
    <source>
        <dbReference type="ARBA" id="ARBA00022692"/>
    </source>
</evidence>
<gene>
    <name evidence="11" type="ORF">ELD05_10825</name>
</gene>
<keyword evidence="5 8" id="KW-0812">Transmembrane</keyword>
<name>A0A3T0D7I8_9FIRM</name>
<keyword evidence="12" id="KW-1185">Reference proteome</keyword>
<reference evidence="11 12" key="1">
    <citation type="submission" date="2018-12" db="EMBL/GenBank/DDBJ databases">
        <title>Genome sequence from the cellulolytic species, Caldicellulosiruptor changbaiensis.</title>
        <authorList>
            <person name="Blumer-Schuette S.E."/>
            <person name="Mendoza C."/>
        </authorList>
    </citation>
    <scope>NUCLEOTIDE SEQUENCE [LARGE SCALE GENOMIC DNA]</scope>
    <source>
        <strain evidence="11 12">CBS-Z</strain>
    </source>
</reference>
<feature type="transmembrane region" description="Helical" evidence="8">
    <location>
        <begin position="75"/>
        <end position="96"/>
    </location>
</feature>
<dbReference type="GO" id="GO:0015341">
    <property type="term" value="F:zinc efflux antiporter activity"/>
    <property type="evidence" value="ECO:0007669"/>
    <property type="project" value="TreeGrafter"/>
</dbReference>
<dbReference type="GO" id="GO:0005886">
    <property type="term" value="C:plasma membrane"/>
    <property type="evidence" value="ECO:0007669"/>
    <property type="project" value="UniProtKB-SubCell"/>
</dbReference>
<feature type="transmembrane region" description="Helical" evidence="8">
    <location>
        <begin position="108"/>
        <end position="125"/>
    </location>
</feature>
<dbReference type="Gene3D" id="1.20.1510.10">
    <property type="entry name" value="Cation efflux protein transmembrane domain"/>
    <property type="match status" value="1"/>
</dbReference>
<comment type="similarity">
    <text evidence="2">Belongs to the cation diffusion facilitator (CDF) transporter (TC 2.A.4) family.</text>
</comment>
<evidence type="ECO:0000256" key="3">
    <source>
        <dbReference type="ARBA" id="ARBA00022448"/>
    </source>
</evidence>